<protein>
    <submittedName>
        <fullName evidence="2">Uncharacterized protein</fullName>
    </submittedName>
</protein>
<keyword evidence="1" id="KW-0732">Signal</keyword>
<dbReference type="RefSeq" id="WP_173174886.1">
    <property type="nucleotide sequence ID" value="NZ_AP023189.1"/>
</dbReference>
<evidence type="ECO:0000313" key="3">
    <source>
        <dbReference type="EMBL" id="GJN53586.1"/>
    </source>
</evidence>
<dbReference type="EMBL" id="BQKM01000007">
    <property type="protein sequence ID" value="GJN53586.1"/>
    <property type="molecule type" value="Genomic_DNA"/>
</dbReference>
<accession>A0A6J4DZ38</accession>
<dbReference type="KEGG" id="ptw:TUM18999_06390"/>
<dbReference type="EMBL" id="AP023189">
    <property type="protein sequence ID" value="BCG22448.1"/>
    <property type="molecule type" value="Genomic_DNA"/>
</dbReference>
<feature type="signal peptide" evidence="1">
    <location>
        <begin position="1"/>
        <end position="21"/>
    </location>
</feature>
<organism evidence="2 4">
    <name type="scientific">Pseudomonas tohonis</name>
    <dbReference type="NCBI Taxonomy" id="2725477"/>
    <lineage>
        <taxon>Bacteria</taxon>
        <taxon>Pseudomonadati</taxon>
        <taxon>Pseudomonadota</taxon>
        <taxon>Gammaproteobacteria</taxon>
        <taxon>Pseudomonadales</taxon>
        <taxon>Pseudomonadaceae</taxon>
        <taxon>Pseudomonas</taxon>
    </lineage>
</organism>
<evidence type="ECO:0000313" key="2">
    <source>
        <dbReference type="EMBL" id="BCG22448.1"/>
    </source>
</evidence>
<keyword evidence="5" id="KW-1185">Reference proteome</keyword>
<evidence type="ECO:0000313" key="4">
    <source>
        <dbReference type="Proteomes" id="UP000509383"/>
    </source>
</evidence>
<sequence length="99" mass="10853">MRYSYLIALAAPWLVSLSAQAAEWPAGERDHFVKECMAGAQAQVGADKLQKYCGCAADRVSAEFSQAELDELKAQKTPLPKATHERLLSVTNKCLTQLN</sequence>
<gene>
    <name evidence="2" type="ORF">TUM18999_06390</name>
    <name evidence="3" type="ORF">TUM20286_33380</name>
</gene>
<dbReference type="Proteomes" id="UP001054892">
    <property type="component" value="Unassembled WGS sequence"/>
</dbReference>
<reference evidence="2 4" key="1">
    <citation type="submission" date="2020-05" db="EMBL/GenBank/DDBJ databases">
        <title>Characterization of novel class B3 metallo-beta-lactamase from novel Pseudomonas species.</title>
        <authorList>
            <person name="Yamada K."/>
            <person name="Aoki K."/>
            <person name="Ishii Y."/>
        </authorList>
    </citation>
    <scope>NUCLEOTIDE SEQUENCE [LARGE SCALE GENOMIC DNA]</scope>
    <source>
        <strain evidence="2 4">TUM18999</strain>
        <strain evidence="3 5">TUM20286</strain>
    </source>
</reference>
<evidence type="ECO:0000256" key="1">
    <source>
        <dbReference type="SAM" id="SignalP"/>
    </source>
</evidence>
<evidence type="ECO:0000313" key="5">
    <source>
        <dbReference type="Proteomes" id="UP001054892"/>
    </source>
</evidence>
<name>A0A6J4DZ38_9PSED</name>
<feature type="chain" id="PRO_5027051027" evidence="1">
    <location>
        <begin position="22"/>
        <end position="99"/>
    </location>
</feature>
<proteinExistence type="predicted"/>
<dbReference type="AlphaFoldDB" id="A0A6J4DZ38"/>
<dbReference type="Proteomes" id="UP000509383">
    <property type="component" value="Chromosome"/>
</dbReference>